<dbReference type="InterPro" id="IPR036250">
    <property type="entry name" value="AcylCo_DH-like_C"/>
</dbReference>
<protein>
    <recommendedName>
        <fullName evidence="1">Acyl-CoA oxidase C-terminal domain-containing protein</fullName>
    </recommendedName>
</protein>
<dbReference type="AlphaFoldDB" id="A0A653BTN2"/>
<keyword evidence="3" id="KW-1185">Reference proteome</keyword>
<name>A0A653BTN2_CALMS</name>
<dbReference type="GO" id="GO:0005777">
    <property type="term" value="C:peroxisome"/>
    <property type="evidence" value="ECO:0007669"/>
    <property type="project" value="InterPro"/>
</dbReference>
<dbReference type="EMBL" id="CAACVG010005124">
    <property type="protein sequence ID" value="VEN38958.1"/>
    <property type="molecule type" value="Genomic_DNA"/>
</dbReference>
<sequence length="82" mass="9151">MAVNVKETILQLCDRLKPDSIAIIDSLAPPDYVIHSVLGKSDGKLYENLQTAIMHAPGAMSRPAWWQEIVDTTPFMKLQSKL</sequence>
<organism evidence="2 3">
    <name type="scientific">Callosobruchus maculatus</name>
    <name type="common">Southern cowpea weevil</name>
    <name type="synonym">Pulse bruchid</name>
    <dbReference type="NCBI Taxonomy" id="64391"/>
    <lineage>
        <taxon>Eukaryota</taxon>
        <taxon>Metazoa</taxon>
        <taxon>Ecdysozoa</taxon>
        <taxon>Arthropoda</taxon>
        <taxon>Hexapoda</taxon>
        <taxon>Insecta</taxon>
        <taxon>Pterygota</taxon>
        <taxon>Neoptera</taxon>
        <taxon>Endopterygota</taxon>
        <taxon>Coleoptera</taxon>
        <taxon>Polyphaga</taxon>
        <taxon>Cucujiformia</taxon>
        <taxon>Chrysomeloidea</taxon>
        <taxon>Chrysomelidae</taxon>
        <taxon>Bruchinae</taxon>
        <taxon>Bruchini</taxon>
        <taxon>Callosobruchus</taxon>
    </lineage>
</organism>
<dbReference type="InterPro" id="IPR002655">
    <property type="entry name" value="Acyl-CoA_oxidase_C"/>
</dbReference>
<dbReference type="GO" id="GO:0006635">
    <property type="term" value="P:fatty acid beta-oxidation"/>
    <property type="evidence" value="ECO:0007669"/>
    <property type="project" value="InterPro"/>
</dbReference>
<evidence type="ECO:0000313" key="2">
    <source>
        <dbReference type="EMBL" id="VEN38958.1"/>
    </source>
</evidence>
<dbReference type="OrthoDB" id="538336at2759"/>
<dbReference type="Pfam" id="PF01756">
    <property type="entry name" value="ACOX"/>
    <property type="match status" value="1"/>
</dbReference>
<accession>A0A653BTN2</accession>
<dbReference type="GO" id="GO:0003997">
    <property type="term" value="F:acyl-CoA oxidase activity"/>
    <property type="evidence" value="ECO:0007669"/>
    <property type="project" value="InterPro"/>
</dbReference>
<evidence type="ECO:0000313" key="3">
    <source>
        <dbReference type="Proteomes" id="UP000410492"/>
    </source>
</evidence>
<reference evidence="2 3" key="1">
    <citation type="submission" date="2019-01" db="EMBL/GenBank/DDBJ databases">
        <authorList>
            <person name="Sayadi A."/>
        </authorList>
    </citation>
    <scope>NUCLEOTIDE SEQUENCE [LARGE SCALE GENOMIC DNA]</scope>
</reference>
<evidence type="ECO:0000259" key="1">
    <source>
        <dbReference type="Pfam" id="PF01756"/>
    </source>
</evidence>
<feature type="domain" description="Acyl-CoA oxidase C-terminal" evidence="1">
    <location>
        <begin position="4"/>
        <end position="73"/>
    </location>
</feature>
<dbReference type="SUPFAM" id="SSF47203">
    <property type="entry name" value="Acyl-CoA dehydrogenase C-terminal domain-like"/>
    <property type="match status" value="1"/>
</dbReference>
<gene>
    <name evidence="2" type="ORF">CALMAC_LOCUS3666</name>
</gene>
<proteinExistence type="predicted"/>
<dbReference type="Proteomes" id="UP000410492">
    <property type="component" value="Unassembled WGS sequence"/>
</dbReference>